<dbReference type="RefSeq" id="WP_008596630.1">
    <property type="nucleotide sequence ID" value="NZ_AMRM01000009.1"/>
</dbReference>
<reference evidence="2 3" key="1">
    <citation type="journal article" date="2012" name="J. Bacteriol.">
        <title>Genome Sequence of Nitratireductor pacificus Type Strain pht-3B.</title>
        <authorList>
            <person name="Lai Q."/>
            <person name="Li G."/>
            <person name="Shao Z."/>
        </authorList>
    </citation>
    <scope>NUCLEOTIDE SEQUENCE [LARGE SCALE GENOMIC DNA]</scope>
    <source>
        <strain evidence="3">pht-3B</strain>
    </source>
</reference>
<dbReference type="AlphaFoldDB" id="K2MEM0"/>
<keyword evidence="1" id="KW-0812">Transmembrane</keyword>
<dbReference type="STRING" id="391937.NA2_10143"/>
<dbReference type="OrthoDB" id="8100870at2"/>
<dbReference type="eggNOG" id="ENOG50339QN">
    <property type="taxonomic scope" value="Bacteria"/>
</dbReference>
<keyword evidence="1" id="KW-1133">Transmembrane helix</keyword>
<proteinExistence type="predicted"/>
<keyword evidence="3" id="KW-1185">Reference proteome</keyword>
<dbReference type="EMBL" id="AMRM01000009">
    <property type="protein sequence ID" value="EKF19135.1"/>
    <property type="molecule type" value="Genomic_DNA"/>
</dbReference>
<sequence length="181" mass="19183">MPDMNRLRRLSRLMQTIVMGCTALVLLGVAWALATSFVQPTGFAHLVREGLSITGPIALTSSSVGVTVVLIAVQLGFLLAALYCVWRMFGAFAADEPLSGESARWMRRAGLAFVAVASGSIVLRALMVLVLTLGNPPGQKMLAVGFGSSELLSLLIAGIMYMTSHLMAVAADVRADQRGFV</sequence>
<keyword evidence="1" id="KW-0472">Membrane</keyword>
<evidence type="ECO:0000313" key="2">
    <source>
        <dbReference type="EMBL" id="EKF19135.1"/>
    </source>
</evidence>
<evidence type="ECO:0000256" key="1">
    <source>
        <dbReference type="SAM" id="Phobius"/>
    </source>
</evidence>
<feature type="transmembrane region" description="Helical" evidence="1">
    <location>
        <begin position="56"/>
        <end position="89"/>
    </location>
</feature>
<feature type="transmembrane region" description="Helical" evidence="1">
    <location>
        <begin position="110"/>
        <end position="131"/>
    </location>
</feature>
<dbReference type="InterPro" id="IPR021354">
    <property type="entry name" value="DUF2975"/>
</dbReference>
<comment type="caution">
    <text evidence="2">The sequence shown here is derived from an EMBL/GenBank/DDBJ whole genome shotgun (WGS) entry which is preliminary data.</text>
</comment>
<organism evidence="2 3">
    <name type="scientific">Nitratireductor pacificus pht-3B</name>
    <dbReference type="NCBI Taxonomy" id="391937"/>
    <lineage>
        <taxon>Bacteria</taxon>
        <taxon>Pseudomonadati</taxon>
        <taxon>Pseudomonadota</taxon>
        <taxon>Alphaproteobacteria</taxon>
        <taxon>Hyphomicrobiales</taxon>
        <taxon>Phyllobacteriaceae</taxon>
        <taxon>Nitratireductor</taxon>
    </lineage>
</organism>
<dbReference type="Pfam" id="PF11188">
    <property type="entry name" value="DUF2975"/>
    <property type="match status" value="1"/>
</dbReference>
<feature type="transmembrane region" description="Helical" evidence="1">
    <location>
        <begin position="151"/>
        <end position="171"/>
    </location>
</feature>
<dbReference type="PATRIC" id="fig|391937.3.peg.2093"/>
<evidence type="ECO:0008006" key="4">
    <source>
        <dbReference type="Google" id="ProtNLM"/>
    </source>
</evidence>
<name>K2MEM0_9HYPH</name>
<dbReference type="Proteomes" id="UP000006786">
    <property type="component" value="Unassembled WGS sequence"/>
</dbReference>
<protein>
    <recommendedName>
        <fullName evidence="4">DUF2975 domain-containing protein</fullName>
    </recommendedName>
</protein>
<accession>K2MEM0</accession>
<evidence type="ECO:0000313" key="3">
    <source>
        <dbReference type="Proteomes" id="UP000006786"/>
    </source>
</evidence>
<gene>
    <name evidence="2" type="ORF">NA2_10143</name>
</gene>